<evidence type="ECO:0000256" key="1">
    <source>
        <dbReference type="ARBA" id="ARBA00022614"/>
    </source>
</evidence>
<dbReference type="AGR" id="Xenbase:XB-GENE-6039506"/>
<dbReference type="CTD" id="100493053"/>
<dbReference type="HOGENOM" id="CLU_000288_186_2_1"/>
<evidence type="ECO:0000256" key="4">
    <source>
        <dbReference type="SAM" id="SignalP"/>
    </source>
</evidence>
<feature type="compositionally biased region" description="Basic and acidic residues" evidence="3">
    <location>
        <begin position="174"/>
        <end position="185"/>
    </location>
</feature>
<dbReference type="AlphaFoldDB" id="F6QUK8"/>
<feature type="compositionally biased region" description="Basic and acidic residues" evidence="3">
    <location>
        <begin position="193"/>
        <end position="208"/>
    </location>
</feature>
<dbReference type="eggNOG" id="KOG0619">
    <property type="taxonomic scope" value="Eukaryota"/>
</dbReference>
<dbReference type="Pfam" id="PF13516">
    <property type="entry name" value="LRR_6"/>
    <property type="match status" value="1"/>
</dbReference>
<feature type="chain" id="PRO_5044731026" evidence="4">
    <location>
        <begin position="21"/>
        <end position="624"/>
    </location>
</feature>
<dbReference type="GO" id="GO:0030198">
    <property type="term" value="P:extracellular matrix organization"/>
    <property type="evidence" value="ECO:0000318"/>
    <property type="project" value="GO_Central"/>
</dbReference>
<dbReference type="Proteomes" id="UP000008143">
    <property type="component" value="Chromosome 8"/>
</dbReference>
<dbReference type="Pfam" id="PF13855">
    <property type="entry name" value="LRR_8"/>
    <property type="match status" value="3"/>
</dbReference>
<feature type="region of interest" description="Disordered" evidence="3">
    <location>
        <begin position="120"/>
        <end position="208"/>
    </location>
</feature>
<dbReference type="GO" id="GO:0031012">
    <property type="term" value="C:extracellular matrix"/>
    <property type="evidence" value="ECO:0000318"/>
    <property type="project" value="GO_Central"/>
</dbReference>
<feature type="signal peptide" evidence="4">
    <location>
        <begin position="1"/>
        <end position="20"/>
    </location>
</feature>
<dbReference type="RefSeq" id="XP_002935557.1">
    <property type="nucleotide sequence ID" value="XM_002935511.5"/>
</dbReference>
<dbReference type="PROSITE" id="PS51450">
    <property type="entry name" value="LRR"/>
    <property type="match status" value="3"/>
</dbReference>
<dbReference type="Xenbase" id="XB-GENE-6039506">
    <property type="gene designation" value="ecm2.2"/>
</dbReference>
<feature type="compositionally biased region" description="Basic and acidic residues" evidence="3">
    <location>
        <begin position="132"/>
        <end position="146"/>
    </location>
</feature>
<dbReference type="KEGG" id="xtr:100493053"/>
<feature type="compositionally biased region" description="Polar residues" evidence="3">
    <location>
        <begin position="25"/>
        <end position="34"/>
    </location>
</feature>
<dbReference type="FunFam" id="3.80.10.10:FF:001007">
    <property type="entry name" value="Si:dkey-32e6.6"/>
    <property type="match status" value="1"/>
</dbReference>
<dbReference type="GO" id="GO:0010811">
    <property type="term" value="P:positive regulation of cell-substrate adhesion"/>
    <property type="evidence" value="ECO:0000318"/>
    <property type="project" value="GO_Central"/>
</dbReference>
<organism evidence="5">
    <name type="scientific">Xenopus tropicalis</name>
    <name type="common">Western clawed frog</name>
    <name type="synonym">Silurana tropicalis</name>
    <dbReference type="NCBI Taxonomy" id="8364"/>
    <lineage>
        <taxon>Eukaryota</taxon>
        <taxon>Metazoa</taxon>
        <taxon>Chordata</taxon>
        <taxon>Craniata</taxon>
        <taxon>Vertebrata</taxon>
        <taxon>Euteleostomi</taxon>
        <taxon>Amphibia</taxon>
        <taxon>Batrachia</taxon>
        <taxon>Anura</taxon>
        <taxon>Pipoidea</taxon>
        <taxon>Pipidae</taxon>
        <taxon>Xenopodinae</taxon>
        <taxon>Xenopus</taxon>
        <taxon>Silurana</taxon>
    </lineage>
</organism>
<dbReference type="GO" id="GO:0008201">
    <property type="term" value="F:heparin binding"/>
    <property type="evidence" value="ECO:0000318"/>
    <property type="project" value="GO_Central"/>
</dbReference>
<dbReference type="SMART" id="SM00364">
    <property type="entry name" value="LRR_BAC"/>
    <property type="match status" value="7"/>
</dbReference>
<dbReference type="PRINTS" id="PR00019">
    <property type="entry name" value="LEURICHRPT"/>
</dbReference>
<evidence type="ECO:0000313" key="6">
    <source>
        <dbReference type="Proteomes" id="UP000008143"/>
    </source>
</evidence>
<keyword evidence="2" id="KW-0677">Repeat</keyword>
<keyword evidence="6" id="KW-1185">Reference proteome</keyword>
<feature type="compositionally biased region" description="Basic and acidic residues" evidence="3">
    <location>
        <begin position="154"/>
        <end position="163"/>
    </location>
</feature>
<dbReference type="InterPro" id="IPR043184">
    <property type="entry name" value="ECM2"/>
</dbReference>
<protein>
    <submittedName>
        <fullName evidence="5">Extracellular matrix protein 2, female organ and adipocyte-specific, gene 2</fullName>
    </submittedName>
    <submittedName>
        <fullName evidence="7">Extracellular matrix protein 2-like</fullName>
    </submittedName>
</protein>
<dbReference type="InterPro" id="IPR032675">
    <property type="entry name" value="LRR_dom_sf"/>
</dbReference>
<dbReference type="OMA" id="DAFCWAR"/>
<dbReference type="OrthoDB" id="676979at2759"/>
<reference evidence="5" key="2">
    <citation type="submission" date="2011-06" db="UniProtKB">
        <authorList>
            <consortium name="Ensembl"/>
        </authorList>
    </citation>
    <scope>IDENTIFICATION</scope>
</reference>
<dbReference type="SUPFAM" id="SSF52058">
    <property type="entry name" value="L domain-like"/>
    <property type="match status" value="1"/>
</dbReference>
<dbReference type="PANTHER" id="PTHR46544">
    <property type="entry name" value="EXTRACELLULAR MATRIX PROTEIN 2-RELATED"/>
    <property type="match status" value="1"/>
</dbReference>
<keyword evidence="1" id="KW-0433">Leucine-rich repeat</keyword>
<evidence type="ECO:0000256" key="2">
    <source>
        <dbReference type="ARBA" id="ARBA00022737"/>
    </source>
</evidence>
<feature type="region of interest" description="Disordered" evidence="3">
    <location>
        <begin position="55"/>
        <end position="74"/>
    </location>
</feature>
<dbReference type="InterPro" id="IPR003591">
    <property type="entry name" value="Leu-rich_rpt_typical-subtyp"/>
</dbReference>
<sequence>MNLSFPICLALISALGLTGGAPQAPTEQLSNGTHLNPLGKKGVKLSPDDAKDALRIPPKAKQGHPSQRMEPTGLPKVKVLMPSALPDHGRKGDTNAKQKEKNVVKLKVAAKTVTPTPVMGFSAMAATRPPKRKEETKVDKSLDRNKSPSKKKKGSSEKQEPRIYKKASSPATTDKPKKEPLKQEKTTQSAAKKVLEQSAKEEKHMKERADTNVADSLLPLPPIPGIPVQPTESPIPSLPAGCLLSESTIACANTKMKYLPLMTDYGLQTLYLAENEISKLPARAFSGLPNLEWLDLSKNKIDDSGLSFDVFKNLTKLKRLNLDGNHLTMLPFLPPSLQELKVNDNELKELDKHSFRGLSNLLTLELEGNNFHDGNVNPLSFKPLKKLIYLRLDRNQFRAIPSGLPASLQELHLDNNRIEIVSDGILNKTLNLSILVLSNNVLQEYRIAPRAWIDLLNLELLDLSHNQLVHVPSFLPRGLRQLIIHHNQIERIPGYVFAHLKPGLEFLHLSHNNLRDDGIHAISFFGLYKSLHELLLDNNLLQSVPRGILSLKSLQVLRLSFNKIRHVPLNSICDTRVSVDSNLVSVHLENNFINRRLIPPTAFSCIKTYHSVVLRPQHGEYEYY</sequence>
<dbReference type="Bgee" id="ENSXETG00000012932">
    <property type="expression patterns" value="Expressed in ovary and 4 other cell types or tissues"/>
</dbReference>
<dbReference type="InterPro" id="IPR001611">
    <property type="entry name" value="Leu-rich_rpt"/>
</dbReference>
<proteinExistence type="predicted"/>
<evidence type="ECO:0000256" key="3">
    <source>
        <dbReference type="SAM" id="MobiDB-lite"/>
    </source>
</evidence>
<dbReference type="PANTHER" id="PTHR46544:SF2">
    <property type="entry name" value="EXTRACELLULAR MATRIX PROTEIN 2-RELATED"/>
    <property type="match status" value="1"/>
</dbReference>
<keyword evidence="4" id="KW-0732">Signal</keyword>
<dbReference type="GeneID" id="100493053"/>
<reference evidence="5" key="1">
    <citation type="journal article" date="2010" name="Science">
        <title>The genome of the Western clawed frog Xenopus tropicalis.</title>
        <authorList>
            <person name="Hellsten U."/>
            <person name="Harland R.M."/>
            <person name="Gilchrist M.J."/>
            <person name="Hendrix D."/>
            <person name="Jurka J."/>
            <person name="Kapitonov V."/>
            <person name="Ovcharenko I."/>
            <person name="Putnam N.H."/>
            <person name="Shu S."/>
            <person name="Taher L."/>
            <person name="Blitz I.L."/>
            <person name="Blumberg B."/>
            <person name="Dichmann D.S."/>
            <person name="Dubchak I."/>
            <person name="Amaya E."/>
            <person name="Detter J.C."/>
            <person name="Fletcher R."/>
            <person name="Gerhard D.S."/>
            <person name="Goodstein D."/>
            <person name="Graves T."/>
            <person name="Grigoriev I.V."/>
            <person name="Grimwood J."/>
            <person name="Kawashima T."/>
            <person name="Lindquist E."/>
            <person name="Lucas S.M."/>
            <person name="Mead P.E."/>
            <person name="Mitros T."/>
            <person name="Ogino H."/>
            <person name="Ohta Y."/>
            <person name="Poliakov A.V."/>
            <person name="Pollet N."/>
            <person name="Robert J."/>
            <person name="Salamov A."/>
            <person name="Sater A.K."/>
            <person name="Schmutz J."/>
            <person name="Terry A."/>
            <person name="Vize P.D."/>
            <person name="Warren W.C."/>
            <person name="Wells D."/>
            <person name="Wills A."/>
            <person name="Wilson R.K."/>
            <person name="Zimmerman L.B."/>
            <person name="Zorn A.M."/>
            <person name="Grainger R."/>
            <person name="Grammer T."/>
            <person name="Khokha M.K."/>
            <person name="Richardson P.M."/>
            <person name="Rokhsar D.S."/>
        </authorList>
    </citation>
    <scope>NUCLEOTIDE SEQUENCE [LARGE SCALE GENOMIC DNA]</scope>
    <source>
        <strain evidence="5">Nigerian</strain>
    </source>
</reference>
<dbReference type="Ensembl" id="ENSXETT00000028305">
    <property type="protein sequence ID" value="ENSXETP00000028305"/>
    <property type="gene ID" value="ENSXETG00000012932"/>
</dbReference>
<accession>F6QUK8</accession>
<evidence type="ECO:0000313" key="5">
    <source>
        <dbReference type="Ensembl" id="ENSXETP00000028305"/>
    </source>
</evidence>
<dbReference type="ExpressionAtlas" id="F6QUK8">
    <property type="expression patterns" value="baseline"/>
</dbReference>
<evidence type="ECO:0000313" key="8">
    <source>
        <dbReference type="Xenbase" id="XB-GENE-6039506"/>
    </source>
</evidence>
<dbReference type="SMART" id="SM00369">
    <property type="entry name" value="LRR_TYP"/>
    <property type="match status" value="11"/>
</dbReference>
<feature type="region of interest" description="Disordered" evidence="3">
    <location>
        <begin position="20"/>
        <end position="46"/>
    </location>
</feature>
<evidence type="ECO:0000313" key="7">
    <source>
        <dbReference type="RefSeq" id="XP_002935557.1"/>
    </source>
</evidence>
<reference evidence="7" key="3">
    <citation type="submission" date="2025-04" db="UniProtKB">
        <authorList>
            <consortium name="RefSeq"/>
        </authorList>
    </citation>
    <scope>IDENTIFICATION</scope>
    <source>
        <strain evidence="7">Nigerian</strain>
        <tissue evidence="7">Liver and blood</tissue>
    </source>
</reference>
<gene>
    <name evidence="5 7 8" type="primary">ecm2.2</name>
</gene>
<dbReference type="GO" id="GO:0070052">
    <property type="term" value="F:collagen V binding"/>
    <property type="evidence" value="ECO:0000318"/>
    <property type="project" value="GO_Central"/>
</dbReference>
<dbReference type="Gene3D" id="3.80.10.10">
    <property type="entry name" value="Ribonuclease Inhibitor"/>
    <property type="match status" value="2"/>
</dbReference>
<name>F6QUK8_XENTR</name>
<dbReference type="FunFam" id="3.80.10.10:FF:000772">
    <property type="entry name" value="Extracellular matrix protein 2"/>
    <property type="match status" value="1"/>
</dbReference>
<dbReference type="GeneTree" id="ENSGT00940000164248"/>